<feature type="binding site" evidence="2">
    <location>
        <begin position="155"/>
        <end position="157"/>
    </location>
    <ligand>
        <name>FAD</name>
        <dbReference type="ChEBI" id="CHEBI:57692"/>
        <note>ligand shared between neighboring subunits</note>
    </ligand>
</feature>
<comment type="cofactor">
    <cofactor evidence="2">
        <name>FAD</name>
        <dbReference type="ChEBI" id="CHEBI:57692"/>
    </cofactor>
    <text evidence="2">Binds 4 FAD per tetramer. Each FAD binding site is formed by three monomers.</text>
</comment>
<dbReference type="GO" id="GO:0004799">
    <property type="term" value="F:thymidylate synthase activity"/>
    <property type="evidence" value="ECO:0007669"/>
    <property type="project" value="TreeGrafter"/>
</dbReference>
<feature type="binding site" evidence="2">
    <location>
        <begin position="79"/>
        <end position="81"/>
    </location>
    <ligand>
        <name>FAD</name>
        <dbReference type="ChEBI" id="CHEBI:57692"/>
        <note>ligand shared between neighboring subunits</note>
    </ligand>
</feature>
<proteinExistence type="inferred from homology"/>
<keyword evidence="2 3" id="KW-0489">Methyltransferase</keyword>
<comment type="catalytic activity">
    <reaction evidence="2">
        <text>dUMP + (6R)-5,10-methylene-5,6,7,8-tetrahydrofolate + NADPH + H(+) = dTMP + (6S)-5,6,7,8-tetrahydrofolate + NADP(+)</text>
        <dbReference type="Rhea" id="RHEA:29043"/>
        <dbReference type="ChEBI" id="CHEBI:15378"/>
        <dbReference type="ChEBI" id="CHEBI:15636"/>
        <dbReference type="ChEBI" id="CHEBI:57453"/>
        <dbReference type="ChEBI" id="CHEBI:57783"/>
        <dbReference type="ChEBI" id="CHEBI:58349"/>
        <dbReference type="ChEBI" id="CHEBI:63528"/>
        <dbReference type="ChEBI" id="CHEBI:246422"/>
        <dbReference type="EC" id="2.1.1.148"/>
    </reaction>
</comment>
<evidence type="ECO:0000313" key="3">
    <source>
        <dbReference type="EMBL" id="HGE74727.1"/>
    </source>
</evidence>
<comment type="function">
    <text evidence="2">Catalyzes the reductive methylation of 2'-deoxyuridine-5'-monophosphate (dUMP) to 2'-deoxythymidine-5'-monophosphate (dTMP) while utilizing 5,10-methylenetetrahydrofolate (mTHF) as the methyl donor, and NADPH and FADH(2) as the reductant.</text>
</comment>
<feature type="binding site" evidence="2">
    <location>
        <position position="56"/>
    </location>
    <ligand>
        <name>FAD</name>
        <dbReference type="ChEBI" id="CHEBI:57692"/>
        <note>ligand shared between neighboring subunits</note>
    </ligand>
</feature>
<feature type="binding site" description="in other chain" evidence="2">
    <location>
        <position position="139"/>
    </location>
    <ligand>
        <name>dUMP</name>
        <dbReference type="ChEBI" id="CHEBI:246422"/>
        <note>ligand shared between dimeric partners</note>
    </ligand>
</feature>
<dbReference type="GO" id="GO:0006235">
    <property type="term" value="P:dTTP biosynthetic process"/>
    <property type="evidence" value="ECO:0007669"/>
    <property type="project" value="UniProtKB-UniRule"/>
</dbReference>
<name>A0A7V3RDU2_9BACT</name>
<dbReference type="SUPFAM" id="SSF69796">
    <property type="entry name" value="Thymidylate synthase-complementing protein Thy1"/>
    <property type="match status" value="1"/>
</dbReference>
<comment type="subunit">
    <text evidence="2">Homotetramer.</text>
</comment>
<evidence type="ECO:0000256" key="2">
    <source>
        <dbReference type="HAMAP-Rule" id="MF_01408"/>
    </source>
</evidence>
<comment type="pathway">
    <text evidence="2">Pyrimidine metabolism; dTTP biosynthesis.</text>
</comment>
<dbReference type="PANTHER" id="PTHR34934:SF1">
    <property type="entry name" value="FLAVIN-DEPENDENT THYMIDYLATE SYNTHASE"/>
    <property type="match status" value="1"/>
</dbReference>
<organism evidence="3">
    <name type="scientific">Mesoaciditoga lauensis</name>
    <dbReference type="NCBI Taxonomy" id="1495039"/>
    <lineage>
        <taxon>Bacteria</taxon>
        <taxon>Thermotogati</taxon>
        <taxon>Thermotogota</taxon>
        <taxon>Thermotogae</taxon>
        <taxon>Mesoaciditogales</taxon>
        <taxon>Mesoaciditogaceae</taxon>
        <taxon>Mesoaciditoga</taxon>
    </lineage>
</organism>
<dbReference type="PROSITE" id="PS51331">
    <property type="entry name" value="THYX"/>
    <property type="match status" value="1"/>
</dbReference>
<dbReference type="PANTHER" id="PTHR34934">
    <property type="entry name" value="FLAVIN-DEPENDENT THYMIDYLATE SYNTHASE"/>
    <property type="match status" value="1"/>
</dbReference>
<keyword evidence="2" id="KW-0274">FAD</keyword>
<dbReference type="InterPro" id="IPR003669">
    <property type="entry name" value="Thymidylate_synthase_ThyX"/>
</dbReference>
<feature type="binding site" evidence="2">
    <location>
        <begin position="76"/>
        <end position="79"/>
    </location>
    <ligand>
        <name>dUMP</name>
        <dbReference type="ChEBI" id="CHEBI:246422"/>
        <note>ligand shared between dimeric partners</note>
    </ligand>
</feature>
<keyword evidence="2" id="KW-0545">Nucleotide biosynthesis</keyword>
<dbReference type="GO" id="GO:0050797">
    <property type="term" value="F:thymidylate synthase (FAD) activity"/>
    <property type="evidence" value="ECO:0007669"/>
    <property type="project" value="UniProtKB-UniRule"/>
</dbReference>
<feature type="active site" description="Involved in ionization of N3 of dUMP, leading to its activation" evidence="2">
    <location>
        <position position="166"/>
    </location>
</feature>
<keyword evidence="2" id="KW-0521">NADP</keyword>
<dbReference type="GO" id="GO:0050660">
    <property type="term" value="F:flavin adenine dinucleotide binding"/>
    <property type="evidence" value="ECO:0007669"/>
    <property type="project" value="UniProtKB-UniRule"/>
</dbReference>
<feature type="binding site" description="in other chain" evidence="2">
    <location>
        <begin position="87"/>
        <end position="91"/>
    </location>
    <ligand>
        <name>dUMP</name>
        <dbReference type="ChEBI" id="CHEBI:246422"/>
        <note>ligand shared between dimeric partners</note>
    </ligand>
</feature>
<dbReference type="EMBL" id="DTPE01000053">
    <property type="protein sequence ID" value="HGE74727.1"/>
    <property type="molecule type" value="Genomic_DNA"/>
</dbReference>
<accession>A0A7V3RDU2</accession>
<feature type="binding site" evidence="2">
    <location>
        <position position="166"/>
    </location>
    <ligand>
        <name>dUMP</name>
        <dbReference type="ChEBI" id="CHEBI:246422"/>
        <note>ligand shared between dimeric partners</note>
    </ligand>
</feature>
<feature type="binding site" evidence="2">
    <location>
        <position position="87"/>
    </location>
    <ligand>
        <name>FAD</name>
        <dbReference type="ChEBI" id="CHEBI:57692"/>
        <note>ligand shared between neighboring subunits</note>
    </ligand>
</feature>
<protein>
    <recommendedName>
        <fullName evidence="2">Flavin-dependent thymidylate synthase</fullName>
        <shortName evidence="2">FDTS</shortName>
        <ecNumber evidence="2">2.1.1.148</ecNumber>
    </recommendedName>
    <alternativeName>
        <fullName evidence="2">FAD-dependent thymidylate synthase</fullName>
    </alternativeName>
    <alternativeName>
        <fullName evidence="2">Thymidylate synthase ThyX</fullName>
        <shortName evidence="2">TS</shortName>
        <shortName evidence="2">TSase</shortName>
    </alternativeName>
</protein>
<keyword evidence="2" id="KW-0285">Flavoprotein</keyword>
<dbReference type="GO" id="GO:0032259">
    <property type="term" value="P:methylation"/>
    <property type="evidence" value="ECO:0007669"/>
    <property type="project" value="UniProtKB-KW"/>
</dbReference>
<dbReference type="AlphaFoldDB" id="A0A7V3RDU2"/>
<dbReference type="Gene3D" id="3.30.1360.170">
    <property type="match status" value="1"/>
</dbReference>
<comment type="caution">
    <text evidence="3">The sequence shown here is derived from an EMBL/GenBank/DDBJ whole genome shotgun (WGS) entry which is preliminary data.</text>
</comment>
<sequence length="211" mass="24989">MSETIRVLDKGYVEFVDLLGGDEAAVRAARISYMSKSDPKKDDNLIDLLMRLGHESPFEHIVFTFHIKAPIFVARQWMRHRMASVNERSGRFTEFDEEFYLPEEKRVGIPVDLMRESMERSFENYKKLISSGVKKEVARMILPLSIYTEWYWTINVRSMMNFLNQRADSHAQYEIQQYAVKIADFFKMKCPITYDSFLRNAYKGDLLRERL</sequence>
<keyword evidence="1 2" id="KW-0808">Transferase</keyword>
<dbReference type="Pfam" id="PF02511">
    <property type="entry name" value="Thy1"/>
    <property type="match status" value="1"/>
</dbReference>
<dbReference type="HAMAP" id="MF_01408">
    <property type="entry name" value="ThyX"/>
    <property type="match status" value="1"/>
</dbReference>
<dbReference type="EC" id="2.1.1.148" evidence="2"/>
<comment type="similarity">
    <text evidence="2">Belongs to the thymidylate synthase ThyX family.</text>
</comment>
<gene>
    <name evidence="2 3" type="primary">thyX</name>
    <name evidence="3" type="ORF">ENX73_01195</name>
</gene>
<reference evidence="3" key="1">
    <citation type="journal article" date="2020" name="mSystems">
        <title>Genome- and Community-Level Interaction Insights into Carbon Utilization and Element Cycling Functions of Hydrothermarchaeota in Hydrothermal Sediment.</title>
        <authorList>
            <person name="Zhou Z."/>
            <person name="Liu Y."/>
            <person name="Xu W."/>
            <person name="Pan J."/>
            <person name="Luo Z.H."/>
            <person name="Li M."/>
        </authorList>
    </citation>
    <scope>NUCLEOTIDE SEQUENCE [LARGE SCALE GENOMIC DNA]</scope>
    <source>
        <strain evidence="3">SpSt-966</strain>
    </source>
</reference>
<dbReference type="NCBIfam" id="TIGR02170">
    <property type="entry name" value="thyX"/>
    <property type="match status" value="2"/>
</dbReference>
<dbReference type="GO" id="GO:0070402">
    <property type="term" value="F:NADPH binding"/>
    <property type="evidence" value="ECO:0007669"/>
    <property type="project" value="TreeGrafter"/>
</dbReference>
<dbReference type="GO" id="GO:0006231">
    <property type="term" value="P:dTMP biosynthetic process"/>
    <property type="evidence" value="ECO:0007669"/>
    <property type="project" value="UniProtKB-UniRule"/>
</dbReference>
<dbReference type="UniPathway" id="UPA00575"/>
<dbReference type="InterPro" id="IPR036098">
    <property type="entry name" value="Thymidylate_synthase_ThyX_sf"/>
</dbReference>
<dbReference type="CDD" id="cd20175">
    <property type="entry name" value="ThyX"/>
    <property type="match status" value="1"/>
</dbReference>
<feature type="binding site" evidence="2">
    <location>
        <position position="161"/>
    </location>
    <ligand>
        <name>FAD</name>
        <dbReference type="ChEBI" id="CHEBI:57692"/>
        <note>ligand shared between neighboring subunits</note>
    </ligand>
</feature>
<evidence type="ECO:0000256" key="1">
    <source>
        <dbReference type="ARBA" id="ARBA00022679"/>
    </source>
</evidence>